<name>A0A8D8W543_9HEMI</name>
<organism evidence="1">
    <name type="scientific">Cacopsylla melanoneura</name>
    <dbReference type="NCBI Taxonomy" id="428564"/>
    <lineage>
        <taxon>Eukaryota</taxon>
        <taxon>Metazoa</taxon>
        <taxon>Ecdysozoa</taxon>
        <taxon>Arthropoda</taxon>
        <taxon>Hexapoda</taxon>
        <taxon>Insecta</taxon>
        <taxon>Pterygota</taxon>
        <taxon>Neoptera</taxon>
        <taxon>Paraneoptera</taxon>
        <taxon>Hemiptera</taxon>
        <taxon>Sternorrhyncha</taxon>
        <taxon>Psylloidea</taxon>
        <taxon>Psyllidae</taxon>
        <taxon>Psyllinae</taxon>
        <taxon>Cacopsylla</taxon>
    </lineage>
</organism>
<dbReference type="AlphaFoldDB" id="A0A8D8W543"/>
<proteinExistence type="predicted"/>
<sequence>MFDYSPTPLTPRLILFCVLNSPLLSSSHPLFTPPPPSIPFGLILYLSPPPLFTPTPSLIFTTLSGDAFHNSCIFNLLFKQTPVFFSFCKSLDGRMVFSGLY</sequence>
<dbReference type="EMBL" id="HBUF01136445">
    <property type="protein sequence ID" value="CAG6645320.1"/>
    <property type="molecule type" value="Transcribed_RNA"/>
</dbReference>
<accession>A0A8D8W543</accession>
<protein>
    <submittedName>
        <fullName evidence="1">Uncharacterized protein</fullName>
    </submittedName>
</protein>
<dbReference type="EMBL" id="HBUF01136444">
    <property type="protein sequence ID" value="CAG6645319.1"/>
    <property type="molecule type" value="Transcribed_RNA"/>
</dbReference>
<evidence type="ECO:0000313" key="1">
    <source>
        <dbReference type="EMBL" id="CAG6645320.1"/>
    </source>
</evidence>
<reference evidence="1" key="1">
    <citation type="submission" date="2021-05" db="EMBL/GenBank/DDBJ databases">
        <authorList>
            <person name="Alioto T."/>
            <person name="Alioto T."/>
            <person name="Gomez Garrido J."/>
        </authorList>
    </citation>
    <scope>NUCLEOTIDE SEQUENCE</scope>
</reference>